<evidence type="ECO:0000313" key="1">
    <source>
        <dbReference type="EMBL" id="MPC58716.1"/>
    </source>
</evidence>
<organism evidence="1 2">
    <name type="scientific">Portunus trituberculatus</name>
    <name type="common">Swimming crab</name>
    <name type="synonym">Neptunus trituberculatus</name>
    <dbReference type="NCBI Taxonomy" id="210409"/>
    <lineage>
        <taxon>Eukaryota</taxon>
        <taxon>Metazoa</taxon>
        <taxon>Ecdysozoa</taxon>
        <taxon>Arthropoda</taxon>
        <taxon>Crustacea</taxon>
        <taxon>Multicrustacea</taxon>
        <taxon>Malacostraca</taxon>
        <taxon>Eumalacostraca</taxon>
        <taxon>Eucarida</taxon>
        <taxon>Decapoda</taxon>
        <taxon>Pleocyemata</taxon>
        <taxon>Brachyura</taxon>
        <taxon>Eubrachyura</taxon>
        <taxon>Portunoidea</taxon>
        <taxon>Portunidae</taxon>
        <taxon>Portuninae</taxon>
        <taxon>Portunus</taxon>
    </lineage>
</organism>
<dbReference type="Proteomes" id="UP000324222">
    <property type="component" value="Unassembled WGS sequence"/>
</dbReference>
<keyword evidence="2" id="KW-1185">Reference proteome</keyword>
<evidence type="ECO:0000313" key="2">
    <source>
        <dbReference type="Proteomes" id="UP000324222"/>
    </source>
</evidence>
<dbReference type="AlphaFoldDB" id="A0A5B7GML6"/>
<accession>A0A5B7GML6</accession>
<gene>
    <name evidence="1" type="ORF">E2C01_052724</name>
</gene>
<protein>
    <submittedName>
        <fullName evidence="1">Uncharacterized protein</fullName>
    </submittedName>
</protein>
<reference evidence="1 2" key="1">
    <citation type="submission" date="2019-05" db="EMBL/GenBank/DDBJ databases">
        <title>Another draft genome of Portunus trituberculatus and its Hox gene families provides insights of decapod evolution.</title>
        <authorList>
            <person name="Jeong J.-H."/>
            <person name="Song I."/>
            <person name="Kim S."/>
            <person name="Choi T."/>
            <person name="Kim D."/>
            <person name="Ryu S."/>
            <person name="Kim W."/>
        </authorList>
    </citation>
    <scope>NUCLEOTIDE SEQUENCE [LARGE SCALE GENOMIC DNA]</scope>
    <source>
        <tissue evidence="1">Muscle</tissue>
    </source>
</reference>
<proteinExistence type="predicted"/>
<sequence length="64" mass="7065">MNYYDFNQAGWRAVRLSRRLLAGLRMEHLGAGPRSPHLPTPATLGGRPKEHLLGLGVVKSCFGH</sequence>
<dbReference type="EMBL" id="VSRR010015933">
    <property type="protein sequence ID" value="MPC58716.1"/>
    <property type="molecule type" value="Genomic_DNA"/>
</dbReference>
<name>A0A5B7GML6_PORTR</name>
<comment type="caution">
    <text evidence="1">The sequence shown here is derived from an EMBL/GenBank/DDBJ whole genome shotgun (WGS) entry which is preliminary data.</text>
</comment>